<dbReference type="InterPro" id="IPR000160">
    <property type="entry name" value="GGDEF_dom"/>
</dbReference>
<comment type="catalytic activity">
    <reaction evidence="2">
        <text>2 GTP = 3',3'-c-di-GMP + 2 diphosphate</text>
        <dbReference type="Rhea" id="RHEA:24898"/>
        <dbReference type="ChEBI" id="CHEBI:33019"/>
        <dbReference type="ChEBI" id="CHEBI:37565"/>
        <dbReference type="ChEBI" id="CHEBI:58805"/>
        <dbReference type="EC" id="2.7.7.65"/>
    </reaction>
</comment>
<dbReference type="RefSeq" id="WP_149487045.1">
    <property type="nucleotide sequence ID" value="NZ_CP036150.1"/>
</dbReference>
<dbReference type="Pfam" id="PF00990">
    <property type="entry name" value="GGDEF"/>
    <property type="match status" value="1"/>
</dbReference>
<evidence type="ECO:0000256" key="2">
    <source>
        <dbReference type="ARBA" id="ARBA00034247"/>
    </source>
</evidence>
<dbReference type="Gene3D" id="3.30.70.270">
    <property type="match status" value="1"/>
</dbReference>
<name>A0A5C1QQX9_9SPIO</name>
<keyword evidence="3" id="KW-1133">Transmembrane helix</keyword>
<feature type="domain" description="GGDEF" evidence="5">
    <location>
        <begin position="415"/>
        <end position="553"/>
    </location>
</feature>
<feature type="transmembrane region" description="Helical" evidence="3">
    <location>
        <begin position="237"/>
        <end position="256"/>
    </location>
</feature>
<reference evidence="6 7" key="1">
    <citation type="submission" date="2019-02" db="EMBL/GenBank/DDBJ databases">
        <title>Complete Genome Sequence and Methylome Analysis of free living Spirochaetas.</title>
        <authorList>
            <person name="Fomenkov A."/>
            <person name="Dubinina G."/>
            <person name="Leshcheva N."/>
            <person name="Mikheeva N."/>
            <person name="Grabovich M."/>
            <person name="Vincze T."/>
            <person name="Roberts R.J."/>
        </authorList>
    </citation>
    <scope>NUCLEOTIDE SEQUENCE [LARGE SCALE GENOMIC DNA]</scope>
    <source>
        <strain evidence="6 7">K2</strain>
    </source>
</reference>
<gene>
    <name evidence="6" type="ORF">EXM22_13540</name>
</gene>
<dbReference type="KEGG" id="ock:EXM22_13540"/>
<proteinExistence type="predicted"/>
<dbReference type="CDD" id="cd01949">
    <property type="entry name" value="GGDEF"/>
    <property type="match status" value="1"/>
</dbReference>
<dbReference type="PANTHER" id="PTHR45138">
    <property type="entry name" value="REGULATORY COMPONENTS OF SENSORY TRANSDUCTION SYSTEM"/>
    <property type="match status" value="1"/>
</dbReference>
<dbReference type="GO" id="GO:0052621">
    <property type="term" value="F:diguanylate cyclase activity"/>
    <property type="evidence" value="ECO:0007669"/>
    <property type="project" value="UniProtKB-EC"/>
</dbReference>
<dbReference type="OrthoDB" id="453368at2"/>
<feature type="transmembrane region" description="Helical" evidence="3">
    <location>
        <begin position="207"/>
        <end position="231"/>
    </location>
</feature>
<feature type="transmembrane region" description="Helical" evidence="3">
    <location>
        <begin position="295"/>
        <end position="312"/>
    </location>
</feature>
<dbReference type="PROSITE" id="PS50887">
    <property type="entry name" value="GGDEF"/>
    <property type="match status" value="1"/>
</dbReference>
<dbReference type="InterPro" id="IPR043128">
    <property type="entry name" value="Rev_trsase/Diguanyl_cyclase"/>
</dbReference>
<feature type="transmembrane region" description="Helical" evidence="3">
    <location>
        <begin position="355"/>
        <end position="374"/>
    </location>
</feature>
<evidence type="ECO:0000259" key="5">
    <source>
        <dbReference type="PROSITE" id="PS50887"/>
    </source>
</evidence>
<feature type="transmembrane region" description="Helical" evidence="3">
    <location>
        <begin position="175"/>
        <end position="195"/>
    </location>
</feature>
<feature type="transmembrane region" description="Helical" evidence="3">
    <location>
        <begin position="268"/>
        <end position="289"/>
    </location>
</feature>
<evidence type="ECO:0000313" key="7">
    <source>
        <dbReference type="Proteomes" id="UP000324209"/>
    </source>
</evidence>
<dbReference type="EMBL" id="CP036150">
    <property type="protein sequence ID" value="QEN08966.1"/>
    <property type="molecule type" value="Genomic_DNA"/>
</dbReference>
<accession>A0A5C1QQX9</accession>
<dbReference type="FunFam" id="3.30.70.270:FF:000001">
    <property type="entry name" value="Diguanylate cyclase domain protein"/>
    <property type="match status" value="1"/>
</dbReference>
<evidence type="ECO:0000256" key="3">
    <source>
        <dbReference type="SAM" id="Phobius"/>
    </source>
</evidence>
<dbReference type="InterPro" id="IPR029787">
    <property type="entry name" value="Nucleotide_cyclase"/>
</dbReference>
<sequence>MESKLKKLVYILLLFQAFFLSAHSQPQGTFRPDIQILTIPQWEEIVPEIQRGKFHPEFLENTKRNTSQYFHLKLKTQQRSEDFSQYKILQFVDNMTWIELHYQHPVTKKWHSFSTGDIVPMSQRDLPSTTLALPFEWPEGRDLDLYIHAESYQFRNLDFQIVSQDQFLSTWGKNFTFIIVLLTMLLLSGLVNMSLFSIRRTWSYFHYAMAMLTLMTALAGKNRVLSFLFFQNTGYTYFIYTLFNSLTVLFALLFTISFYDVKKLWTKNIVLTFSSLLACIALISIFHSTPLLGDIMNVIIIPSLMTILIVALKGYSRNNLSSRLILFSIIPIALGVVIDNLAVYLEFTLFPVGKISQIIGVSIHLILMNMGLTLKNKENTRILEERASLDSLTKLLNRKSLDDYILQLEMDRSQCPIGIVFMDLDNFKFFNDKYGHLMGDQILIETASYLKSSTRQNDLIFRYGGDEFLILLPSTEQKEGALLCKRLHEDFSEMAIQLNKGISEKNVQLSLSAGMTLYETPARGGLWKAIRQADRAMLSAKSRGKNQIVLDDLNPSAV</sequence>
<keyword evidence="7" id="KW-1185">Reference proteome</keyword>
<feature type="chain" id="PRO_5022856971" description="diguanylate cyclase" evidence="4">
    <location>
        <begin position="23"/>
        <end position="558"/>
    </location>
</feature>
<feature type="signal peptide" evidence="4">
    <location>
        <begin position="1"/>
        <end position="22"/>
    </location>
</feature>
<dbReference type="SUPFAM" id="SSF55073">
    <property type="entry name" value="Nucleotide cyclase"/>
    <property type="match status" value="1"/>
</dbReference>
<protein>
    <recommendedName>
        <fullName evidence="1">diguanylate cyclase</fullName>
        <ecNumber evidence="1">2.7.7.65</ecNumber>
    </recommendedName>
</protein>
<dbReference type="InterPro" id="IPR011623">
    <property type="entry name" value="7TMR_DISM_rcpt_extracell_dom1"/>
</dbReference>
<evidence type="ECO:0000256" key="1">
    <source>
        <dbReference type="ARBA" id="ARBA00012528"/>
    </source>
</evidence>
<dbReference type="AlphaFoldDB" id="A0A5C1QQX9"/>
<keyword evidence="4" id="KW-0732">Signal</keyword>
<dbReference type="Proteomes" id="UP000324209">
    <property type="component" value="Chromosome"/>
</dbReference>
<evidence type="ECO:0000313" key="6">
    <source>
        <dbReference type="EMBL" id="QEN08966.1"/>
    </source>
</evidence>
<organism evidence="6 7">
    <name type="scientific">Oceanispirochaeta crateris</name>
    <dbReference type="NCBI Taxonomy" id="2518645"/>
    <lineage>
        <taxon>Bacteria</taxon>
        <taxon>Pseudomonadati</taxon>
        <taxon>Spirochaetota</taxon>
        <taxon>Spirochaetia</taxon>
        <taxon>Spirochaetales</taxon>
        <taxon>Spirochaetaceae</taxon>
        <taxon>Oceanispirochaeta</taxon>
    </lineage>
</organism>
<dbReference type="InterPro" id="IPR050469">
    <property type="entry name" value="Diguanylate_Cyclase"/>
</dbReference>
<dbReference type="SMART" id="SM00267">
    <property type="entry name" value="GGDEF"/>
    <property type="match status" value="1"/>
</dbReference>
<keyword evidence="3" id="KW-0472">Membrane</keyword>
<dbReference type="EC" id="2.7.7.65" evidence="1"/>
<dbReference type="PANTHER" id="PTHR45138:SF9">
    <property type="entry name" value="DIGUANYLATE CYCLASE DGCM-RELATED"/>
    <property type="match status" value="1"/>
</dbReference>
<dbReference type="Pfam" id="PF07695">
    <property type="entry name" value="7TMR-DISM_7TM"/>
    <property type="match status" value="1"/>
</dbReference>
<feature type="transmembrane region" description="Helical" evidence="3">
    <location>
        <begin position="324"/>
        <end position="343"/>
    </location>
</feature>
<dbReference type="NCBIfam" id="TIGR00254">
    <property type="entry name" value="GGDEF"/>
    <property type="match status" value="1"/>
</dbReference>
<dbReference type="Gene3D" id="2.60.40.2380">
    <property type="match status" value="1"/>
</dbReference>
<evidence type="ECO:0000256" key="4">
    <source>
        <dbReference type="SAM" id="SignalP"/>
    </source>
</evidence>
<keyword evidence="3" id="KW-0812">Transmembrane</keyword>